<keyword evidence="2" id="KW-1185">Reference proteome</keyword>
<dbReference type="RefSeq" id="WP_067484919.1">
    <property type="nucleotide sequence ID" value="NZ_JBKIZR010000007.1"/>
</dbReference>
<reference evidence="1 2" key="1">
    <citation type="submission" date="2016-04" db="EMBL/GenBank/DDBJ databases">
        <title>Draft genome of an Enterococcus thailandicus strain isolated from bovine feces.</title>
        <authorList>
            <person name="Beukers A.G."/>
            <person name="Zaheer R."/>
            <person name="Goji N."/>
            <person name="Cook S.R."/>
            <person name="Amoako K."/>
            <person name="Chaves A.V."/>
            <person name="Ward M.P."/>
            <person name="Mcallister T.A."/>
        </authorList>
    </citation>
    <scope>NUCLEOTIDE SEQUENCE [LARGE SCALE GENOMIC DNA]</scope>
    <source>
        <strain evidence="1 2">F0711D 46</strain>
    </source>
</reference>
<accession>A0A179EP46</accession>
<evidence type="ECO:0000313" key="1">
    <source>
        <dbReference type="EMBL" id="OAQ55007.1"/>
    </source>
</evidence>
<dbReference type="Proteomes" id="UP000078516">
    <property type="component" value="Unassembled WGS sequence"/>
</dbReference>
<dbReference type="EMBL" id="LWMN01000016">
    <property type="protein sequence ID" value="OAQ55007.1"/>
    <property type="molecule type" value="Genomic_DNA"/>
</dbReference>
<protein>
    <submittedName>
        <fullName evidence="1">Uncharacterized protein</fullName>
    </submittedName>
</protein>
<sequence>MEYKEMTRDEVIDIILEQLAIHFDGDEQNAHALATEMSAGFASPEMVSQARGHLLKDNELGFRYPDILDVPCGMYATTAQWGKQNPPNTDPGSIMQLFVYAEHAQRKILVAITGYNGEIFVWHTHNNNSYNSPGWRKMTTAFTLFEGSSAGVDTLINLNDSMKHYSTLKIHVAGWGGQVYEANNVLAPTISFCNTYDSSAGMEMYELKLERVTDTQYKIVRSNQQYVIGTVSGVQFKDNVEIKITKIEGLK</sequence>
<gene>
    <name evidence="1" type="ORF">A6E74_10430</name>
</gene>
<name>A0A179EP46_ENTTH</name>
<evidence type="ECO:0000313" key="2">
    <source>
        <dbReference type="Proteomes" id="UP000078516"/>
    </source>
</evidence>
<comment type="caution">
    <text evidence="1">The sequence shown here is derived from an EMBL/GenBank/DDBJ whole genome shotgun (WGS) entry which is preliminary data.</text>
</comment>
<proteinExistence type="predicted"/>
<dbReference type="AlphaFoldDB" id="A0A179EP46"/>
<organism evidence="1 2">
    <name type="scientific">Enterococcus thailandicus</name>
    <dbReference type="NCBI Taxonomy" id="417368"/>
    <lineage>
        <taxon>Bacteria</taxon>
        <taxon>Bacillati</taxon>
        <taxon>Bacillota</taxon>
        <taxon>Bacilli</taxon>
        <taxon>Lactobacillales</taxon>
        <taxon>Enterococcaceae</taxon>
        <taxon>Enterococcus</taxon>
    </lineage>
</organism>